<dbReference type="HOGENOM" id="CLU_111151_1_0_10"/>
<name>E6X731_CELAD</name>
<dbReference type="OrthoDB" id="1357763at2"/>
<dbReference type="EMBL" id="CP002453">
    <property type="protein sequence ID" value="ADV47480.1"/>
    <property type="molecule type" value="Genomic_DNA"/>
</dbReference>
<dbReference type="PROSITE" id="PS51257">
    <property type="entry name" value="PROKAR_LIPOPROTEIN"/>
    <property type="match status" value="1"/>
</dbReference>
<dbReference type="AlphaFoldDB" id="E6X731"/>
<evidence type="ECO:0000313" key="3">
    <source>
        <dbReference type="EMBL" id="ADV47480.1"/>
    </source>
</evidence>
<keyword evidence="1" id="KW-0732">Signal</keyword>
<dbReference type="Gene3D" id="3.10.450.50">
    <property type="match status" value="1"/>
</dbReference>
<accession>E6X731</accession>
<evidence type="ECO:0000313" key="4">
    <source>
        <dbReference type="Proteomes" id="UP000008634"/>
    </source>
</evidence>
<sequence>MSATKFLLSMALPLLFLLSCKATKTDGNSHTIPKYSPIDAALHQSIAAMDATFFEAYNQCDLEKQASIYSDTIEFYHDKGGLMTSKQGIIDGTKKNICGKVTRTLVEGSIEVYPIKDYGAVEIGYHKFYNNQEPDAPSIPSKFIIMWQHTHKEWKITKVISLH</sequence>
<gene>
    <name evidence="3" type="ordered locus">Celal_0123</name>
</gene>
<dbReference type="STRING" id="688270.Celal_0123"/>
<dbReference type="Pfam" id="PF14534">
    <property type="entry name" value="DUF4440"/>
    <property type="match status" value="1"/>
</dbReference>
<reference evidence="3 4" key="1">
    <citation type="journal article" date="2010" name="Stand. Genomic Sci.">
        <title>Complete genome sequence of Cellulophaga algicola type strain (IC166).</title>
        <authorList>
            <person name="Abt B."/>
            <person name="Lu M."/>
            <person name="Misra M."/>
            <person name="Han C."/>
            <person name="Nolan M."/>
            <person name="Lucas S."/>
            <person name="Hammon N."/>
            <person name="Deshpande S."/>
            <person name="Cheng J.F."/>
            <person name="Tapia R."/>
            <person name="Goodwin L."/>
            <person name="Pitluck S."/>
            <person name="Liolios K."/>
            <person name="Pagani I."/>
            <person name="Ivanova N."/>
            <person name="Mavromatis K."/>
            <person name="Ovchinikova G."/>
            <person name="Pati A."/>
            <person name="Chen A."/>
            <person name="Palaniappan K."/>
            <person name="Land M."/>
            <person name="Hauser L."/>
            <person name="Chang Y.J."/>
            <person name="Jeffries C.D."/>
            <person name="Detter J.C."/>
            <person name="Brambilla E."/>
            <person name="Rohde M."/>
            <person name="Tindall B.J."/>
            <person name="Goker M."/>
            <person name="Woyke T."/>
            <person name="Bristow J."/>
            <person name="Eisen J.A."/>
            <person name="Markowitz V."/>
            <person name="Hugenholtz P."/>
            <person name="Kyrpides N.C."/>
            <person name="Klenk H.P."/>
            <person name="Lapidus A."/>
        </authorList>
    </citation>
    <scope>NUCLEOTIDE SEQUENCE [LARGE SCALE GENOMIC DNA]</scope>
    <source>
        <strain evidence="4">DSM 14237 / IC166 / ACAM 630</strain>
    </source>
</reference>
<dbReference type="RefSeq" id="WP_013548979.1">
    <property type="nucleotide sequence ID" value="NC_014934.1"/>
</dbReference>
<dbReference type="Proteomes" id="UP000008634">
    <property type="component" value="Chromosome"/>
</dbReference>
<feature type="signal peptide" evidence="1">
    <location>
        <begin position="1"/>
        <end position="24"/>
    </location>
</feature>
<protein>
    <recommendedName>
        <fullName evidence="2">DUF4440 domain-containing protein</fullName>
    </recommendedName>
</protein>
<dbReference type="KEGG" id="cao:Celal_0123"/>
<evidence type="ECO:0000259" key="2">
    <source>
        <dbReference type="Pfam" id="PF14534"/>
    </source>
</evidence>
<feature type="chain" id="PRO_5003212813" description="DUF4440 domain-containing protein" evidence="1">
    <location>
        <begin position="25"/>
        <end position="163"/>
    </location>
</feature>
<dbReference type="SUPFAM" id="SSF54427">
    <property type="entry name" value="NTF2-like"/>
    <property type="match status" value="1"/>
</dbReference>
<dbReference type="InterPro" id="IPR027843">
    <property type="entry name" value="DUF4440"/>
</dbReference>
<keyword evidence="4" id="KW-1185">Reference proteome</keyword>
<proteinExistence type="predicted"/>
<evidence type="ECO:0000256" key="1">
    <source>
        <dbReference type="SAM" id="SignalP"/>
    </source>
</evidence>
<organism evidence="3 4">
    <name type="scientific">Cellulophaga algicola (strain DSM 14237 / IC166 / ACAM 630)</name>
    <dbReference type="NCBI Taxonomy" id="688270"/>
    <lineage>
        <taxon>Bacteria</taxon>
        <taxon>Pseudomonadati</taxon>
        <taxon>Bacteroidota</taxon>
        <taxon>Flavobacteriia</taxon>
        <taxon>Flavobacteriales</taxon>
        <taxon>Flavobacteriaceae</taxon>
        <taxon>Cellulophaga</taxon>
    </lineage>
</organism>
<dbReference type="eggNOG" id="COG1680">
    <property type="taxonomic scope" value="Bacteria"/>
</dbReference>
<dbReference type="InterPro" id="IPR032710">
    <property type="entry name" value="NTF2-like_dom_sf"/>
</dbReference>
<feature type="domain" description="DUF4440" evidence="2">
    <location>
        <begin position="46"/>
        <end position="156"/>
    </location>
</feature>